<feature type="transmembrane region" description="Helical" evidence="3">
    <location>
        <begin position="32"/>
        <end position="55"/>
    </location>
</feature>
<keyword evidence="6" id="KW-1185">Reference proteome</keyword>
<accession>A0AA39GQS7</accession>
<dbReference type="InterPro" id="IPR013083">
    <property type="entry name" value="Znf_RING/FYVE/PHD"/>
</dbReference>
<evidence type="ECO:0000313" key="6">
    <source>
        <dbReference type="Proteomes" id="UP001175261"/>
    </source>
</evidence>
<dbReference type="PANTHER" id="PTHR22765">
    <property type="entry name" value="RING FINGER AND PROTEASE ASSOCIATED DOMAIN-CONTAINING"/>
    <property type="match status" value="1"/>
</dbReference>
<dbReference type="Pfam" id="PF13639">
    <property type="entry name" value="zf-RING_2"/>
    <property type="match status" value="1"/>
</dbReference>
<name>A0AA39GQS7_SARSR</name>
<dbReference type="PROSITE" id="PS50089">
    <property type="entry name" value="ZF_RING_2"/>
    <property type="match status" value="1"/>
</dbReference>
<dbReference type="EMBL" id="JAPDFR010000001">
    <property type="protein sequence ID" value="KAK0391716.1"/>
    <property type="molecule type" value="Genomic_DNA"/>
</dbReference>
<proteinExistence type="predicted"/>
<keyword evidence="3" id="KW-0472">Membrane</keyword>
<dbReference type="AlphaFoldDB" id="A0AA39GQS7"/>
<dbReference type="CDD" id="cd16448">
    <property type="entry name" value="RING-H2"/>
    <property type="match status" value="1"/>
</dbReference>
<keyword evidence="3" id="KW-0812">Transmembrane</keyword>
<gene>
    <name evidence="5" type="ORF">NLU13_1215</name>
</gene>
<dbReference type="GO" id="GO:0061630">
    <property type="term" value="F:ubiquitin protein ligase activity"/>
    <property type="evidence" value="ECO:0007669"/>
    <property type="project" value="TreeGrafter"/>
</dbReference>
<dbReference type="InterPro" id="IPR051826">
    <property type="entry name" value="E3_ubiquitin-ligase_domain"/>
</dbReference>
<feature type="region of interest" description="Disordered" evidence="2">
    <location>
        <begin position="1"/>
        <end position="23"/>
    </location>
</feature>
<feature type="domain" description="RING-type" evidence="4">
    <location>
        <begin position="117"/>
        <end position="158"/>
    </location>
</feature>
<evidence type="ECO:0000256" key="2">
    <source>
        <dbReference type="SAM" id="MobiDB-lite"/>
    </source>
</evidence>
<feature type="compositionally biased region" description="Polar residues" evidence="2">
    <location>
        <begin position="1"/>
        <end position="11"/>
    </location>
</feature>
<evidence type="ECO:0000256" key="1">
    <source>
        <dbReference type="PROSITE-ProRule" id="PRU00175"/>
    </source>
</evidence>
<dbReference type="PANTHER" id="PTHR22765:SF434">
    <property type="entry name" value="GB|AAD18119.1-RELATED"/>
    <property type="match status" value="1"/>
</dbReference>
<protein>
    <recommendedName>
        <fullName evidence="4">RING-type domain-containing protein</fullName>
    </recommendedName>
</protein>
<dbReference type="GO" id="GO:0008270">
    <property type="term" value="F:zinc ion binding"/>
    <property type="evidence" value="ECO:0007669"/>
    <property type="project" value="UniProtKB-KW"/>
</dbReference>
<reference evidence="5" key="1">
    <citation type="submission" date="2022-10" db="EMBL/GenBank/DDBJ databases">
        <title>Determination and structural analysis of whole genome sequence of Sarocladium strictum F4-1.</title>
        <authorList>
            <person name="Hu L."/>
            <person name="Jiang Y."/>
        </authorList>
    </citation>
    <scope>NUCLEOTIDE SEQUENCE</scope>
    <source>
        <strain evidence="5">F4-1</strain>
    </source>
</reference>
<dbReference type="SUPFAM" id="SSF57850">
    <property type="entry name" value="RING/U-box"/>
    <property type="match status" value="1"/>
</dbReference>
<dbReference type="InterPro" id="IPR001841">
    <property type="entry name" value="Znf_RING"/>
</dbReference>
<evidence type="ECO:0000256" key="3">
    <source>
        <dbReference type="SAM" id="Phobius"/>
    </source>
</evidence>
<organism evidence="5 6">
    <name type="scientific">Sarocladium strictum</name>
    <name type="common">Black bundle disease fungus</name>
    <name type="synonym">Acremonium strictum</name>
    <dbReference type="NCBI Taxonomy" id="5046"/>
    <lineage>
        <taxon>Eukaryota</taxon>
        <taxon>Fungi</taxon>
        <taxon>Dikarya</taxon>
        <taxon>Ascomycota</taxon>
        <taxon>Pezizomycotina</taxon>
        <taxon>Sordariomycetes</taxon>
        <taxon>Hypocreomycetidae</taxon>
        <taxon>Hypocreales</taxon>
        <taxon>Sarocladiaceae</taxon>
        <taxon>Sarocladium</taxon>
    </lineage>
</organism>
<comment type="caution">
    <text evidence="5">The sequence shown here is derived from an EMBL/GenBank/DDBJ whole genome shotgun (WGS) entry which is preliminary data.</text>
</comment>
<keyword evidence="1" id="KW-0862">Zinc</keyword>
<sequence length="177" mass="19227">MNNNVGNPSPGDSNSTDINNNNTSANTRDGGLIYGLPVTLGVVGLVMIIFAGAFWNQRRHRVQLQHRASLQKKDADDQVMTMETFDKIAPETSFAALQEIMRSEIAPSFQSGSHLVCAICLDQIDDDDVVRRLPCGHVFHSSSIAKWFQGGNLCCPLCITPLNPIIPPALPPDTSPV</sequence>
<dbReference type="Proteomes" id="UP001175261">
    <property type="component" value="Unassembled WGS sequence"/>
</dbReference>
<feature type="compositionally biased region" description="Low complexity" evidence="2">
    <location>
        <begin position="12"/>
        <end position="23"/>
    </location>
</feature>
<evidence type="ECO:0000259" key="4">
    <source>
        <dbReference type="PROSITE" id="PS50089"/>
    </source>
</evidence>
<keyword evidence="3" id="KW-1133">Transmembrane helix</keyword>
<keyword evidence="1" id="KW-0479">Metal-binding</keyword>
<evidence type="ECO:0000313" key="5">
    <source>
        <dbReference type="EMBL" id="KAK0391716.1"/>
    </source>
</evidence>
<dbReference type="Gene3D" id="3.30.40.10">
    <property type="entry name" value="Zinc/RING finger domain, C3HC4 (zinc finger)"/>
    <property type="match status" value="1"/>
</dbReference>
<keyword evidence="1" id="KW-0863">Zinc-finger</keyword>
<dbReference type="GO" id="GO:0006511">
    <property type="term" value="P:ubiquitin-dependent protein catabolic process"/>
    <property type="evidence" value="ECO:0007669"/>
    <property type="project" value="TreeGrafter"/>
</dbReference>
<dbReference type="SMART" id="SM00184">
    <property type="entry name" value="RING"/>
    <property type="match status" value="1"/>
</dbReference>